<accession>A0A2P5FWA0</accession>
<keyword evidence="3" id="KW-0408">Iron</keyword>
<gene>
    <name evidence="4" type="ORF">TorRG33x02_023290</name>
</gene>
<dbReference type="EMBL" id="JXTC01000006">
    <property type="protein sequence ID" value="POO02037.1"/>
    <property type="molecule type" value="Genomic_DNA"/>
</dbReference>
<keyword evidence="5" id="KW-1185">Reference proteome</keyword>
<dbReference type="OrthoDB" id="1744678at2759"/>
<organism evidence="4 5">
    <name type="scientific">Trema orientale</name>
    <name type="common">Charcoal tree</name>
    <name type="synonym">Celtis orientalis</name>
    <dbReference type="NCBI Taxonomy" id="63057"/>
    <lineage>
        <taxon>Eukaryota</taxon>
        <taxon>Viridiplantae</taxon>
        <taxon>Streptophyta</taxon>
        <taxon>Embryophyta</taxon>
        <taxon>Tracheophyta</taxon>
        <taxon>Spermatophyta</taxon>
        <taxon>Magnoliopsida</taxon>
        <taxon>eudicotyledons</taxon>
        <taxon>Gunneridae</taxon>
        <taxon>Pentapetalae</taxon>
        <taxon>rosids</taxon>
        <taxon>fabids</taxon>
        <taxon>Rosales</taxon>
        <taxon>Cannabaceae</taxon>
        <taxon>Trema</taxon>
    </lineage>
</organism>
<evidence type="ECO:0000313" key="4">
    <source>
        <dbReference type="EMBL" id="POO02037.1"/>
    </source>
</evidence>
<comment type="caution">
    <text evidence="4">The sequence shown here is derived from an EMBL/GenBank/DDBJ whole genome shotgun (WGS) entry which is preliminary data.</text>
</comment>
<dbReference type="Pfam" id="PF03405">
    <property type="entry name" value="FA_desaturase_2"/>
    <property type="match status" value="1"/>
</dbReference>
<proteinExistence type="predicted"/>
<dbReference type="STRING" id="63057.A0A2P5FWA0"/>
<dbReference type="InterPro" id="IPR012348">
    <property type="entry name" value="RNR-like"/>
</dbReference>
<evidence type="ECO:0000256" key="3">
    <source>
        <dbReference type="ARBA" id="ARBA00023004"/>
    </source>
</evidence>
<keyword evidence="2" id="KW-0560">Oxidoreductase</keyword>
<dbReference type="GO" id="GO:0006631">
    <property type="term" value="P:fatty acid metabolic process"/>
    <property type="evidence" value="ECO:0007669"/>
    <property type="project" value="InterPro"/>
</dbReference>
<dbReference type="GO" id="GO:0046872">
    <property type="term" value="F:metal ion binding"/>
    <property type="evidence" value="ECO:0007669"/>
    <property type="project" value="UniProtKB-KW"/>
</dbReference>
<protein>
    <submittedName>
        <fullName evidence="4">Fatty acid desaturase, type</fullName>
    </submittedName>
</protein>
<evidence type="ECO:0000256" key="1">
    <source>
        <dbReference type="ARBA" id="ARBA00022723"/>
    </source>
</evidence>
<name>A0A2P5FWA0_TREOI</name>
<dbReference type="AlphaFoldDB" id="A0A2P5FWA0"/>
<keyword evidence="1" id="KW-0479">Metal-binding</keyword>
<dbReference type="Gene3D" id="1.10.620.20">
    <property type="entry name" value="Ribonucleotide Reductase, subunit A"/>
    <property type="match status" value="1"/>
</dbReference>
<dbReference type="InParanoid" id="A0A2P5FWA0"/>
<evidence type="ECO:0000313" key="5">
    <source>
        <dbReference type="Proteomes" id="UP000237000"/>
    </source>
</evidence>
<sequence>MPLQQIGHGRDPILFEHLTNVAERIGVYMTMDYIEIMEHLVKKRNVEKSIDDVHGGDRLPPSVLSVSDSIADHIFQENLEDYSGFLIDEATDALQASSTGESPDGRLATKQNDWTTFIFLRCFGE</sequence>
<reference evidence="5" key="1">
    <citation type="submission" date="2016-06" db="EMBL/GenBank/DDBJ databases">
        <title>Parallel loss of symbiosis genes in relatives of nitrogen-fixing non-legume Parasponia.</title>
        <authorList>
            <person name="Van Velzen R."/>
            <person name="Holmer R."/>
            <person name="Bu F."/>
            <person name="Rutten L."/>
            <person name="Van Zeijl A."/>
            <person name="Liu W."/>
            <person name="Santuari L."/>
            <person name="Cao Q."/>
            <person name="Sharma T."/>
            <person name="Shen D."/>
            <person name="Roswanjaya Y."/>
            <person name="Wardhani T."/>
            <person name="Kalhor M.S."/>
            <person name="Jansen J."/>
            <person name="Van den Hoogen J."/>
            <person name="Gungor B."/>
            <person name="Hartog M."/>
            <person name="Hontelez J."/>
            <person name="Verver J."/>
            <person name="Yang W.-C."/>
            <person name="Schijlen E."/>
            <person name="Repin R."/>
            <person name="Schilthuizen M."/>
            <person name="Schranz E."/>
            <person name="Heidstra R."/>
            <person name="Miyata K."/>
            <person name="Fedorova E."/>
            <person name="Kohlen W."/>
            <person name="Bisseling T."/>
            <person name="Smit S."/>
            <person name="Geurts R."/>
        </authorList>
    </citation>
    <scope>NUCLEOTIDE SEQUENCE [LARGE SCALE GENOMIC DNA]</scope>
    <source>
        <strain evidence="5">cv. RG33-2</strain>
    </source>
</reference>
<dbReference type="InterPro" id="IPR005067">
    <property type="entry name" value="Fatty_acid_desaturase-2"/>
</dbReference>
<dbReference type="GO" id="GO:0045300">
    <property type="term" value="F:stearoyl-[ACP] desaturase activity"/>
    <property type="evidence" value="ECO:0007669"/>
    <property type="project" value="InterPro"/>
</dbReference>
<evidence type="ECO:0000256" key="2">
    <source>
        <dbReference type="ARBA" id="ARBA00023002"/>
    </source>
</evidence>
<dbReference type="Proteomes" id="UP000237000">
    <property type="component" value="Unassembled WGS sequence"/>
</dbReference>